<name>A0A2N5Y5G6_9GAMM</name>
<dbReference type="GO" id="GO:0017168">
    <property type="term" value="F:5-oxoprolinase (ATP-hydrolyzing) activity"/>
    <property type="evidence" value="ECO:0007669"/>
    <property type="project" value="TreeGrafter"/>
</dbReference>
<dbReference type="InterPro" id="IPR045079">
    <property type="entry name" value="Oxoprolinase-like"/>
</dbReference>
<accession>A0A2N5Y5G6</accession>
<proteinExistence type="predicted"/>
<dbReference type="PANTHER" id="PTHR11365">
    <property type="entry name" value="5-OXOPROLINASE RELATED"/>
    <property type="match status" value="1"/>
</dbReference>
<gene>
    <name evidence="2" type="ORF">CWI75_04565</name>
</gene>
<evidence type="ECO:0000259" key="1">
    <source>
        <dbReference type="Pfam" id="PF02538"/>
    </source>
</evidence>
<dbReference type="AlphaFoldDB" id="A0A2N5Y5G6"/>
<reference evidence="3" key="1">
    <citation type="submission" date="2017-11" db="EMBL/GenBank/DDBJ databases">
        <title>The draft genome sequence of Chromatocurvus sp. F02.</title>
        <authorList>
            <person name="Du Z.-J."/>
            <person name="Chang Y.-Q."/>
        </authorList>
    </citation>
    <scope>NUCLEOTIDE SEQUENCE [LARGE SCALE GENOMIC DNA]</scope>
    <source>
        <strain evidence="3">F02</strain>
    </source>
</reference>
<dbReference type="Proteomes" id="UP000234845">
    <property type="component" value="Unassembled WGS sequence"/>
</dbReference>
<sequence>MNPVDPITTEIIRNAFISIASDMNATLIRSAFTPVIYEGKDCSVALIDENGEVLGQSLGLPLFLGNLEICVKIMAERYGWDYFQEGDVFYMNDSYMTGTHLNDSTIIMPIFWRGQRIGFAASRAHWLDVGAKDPGTPVDSHEIYQEGTRWGPTRLYDAGKPRQDVIELLRLNSRFGDATIGDLNAQIAAGNTGEQRLQALFERFGPETIRAARDEIYKQTEAREREEITALPDGEYSAEGTIDDDGLGNGPIPVKLKVTIAGDAMTVDLAGSADQAAGPVNCGLTQTVAAARVAYKLLICSEESPNGGSFQALDVQAPVRSIFHAQEPAPCGWYFTPLGLLIDLIVKALSEVLPGKAAGAHYGDSMVITIAGQDPRHNDDFYLMIEPTTGGWGAFDGGDGANSLINNVNGSFKDLPIEVFESKYPLRILSYGIRQDSGGAGKYRGGNGTYREYLVESDSSLWLWFERSDTPAWGLFGGGSGAAPKVLIQRPGQETMERLKANDIKIPRGSVIRSMTGGGGGYGDPEERDPRQVREDLLDGFISPEHASTVYGVSPEAVD</sequence>
<comment type="caution">
    <text evidence="2">The sequence shown here is derived from an EMBL/GenBank/DDBJ whole genome shotgun (WGS) entry which is preliminary data.</text>
</comment>
<keyword evidence="3" id="KW-1185">Reference proteome</keyword>
<evidence type="ECO:0000313" key="2">
    <source>
        <dbReference type="EMBL" id="PLW83628.1"/>
    </source>
</evidence>
<protein>
    <submittedName>
        <fullName evidence="2">5-oxoprolinase</fullName>
    </submittedName>
</protein>
<dbReference type="RefSeq" id="WP_101520309.1">
    <property type="nucleotide sequence ID" value="NZ_PKLZ01000002.1"/>
</dbReference>
<dbReference type="OrthoDB" id="5288472at2"/>
<dbReference type="InterPro" id="IPR003692">
    <property type="entry name" value="Hydantoinase_B"/>
</dbReference>
<feature type="domain" description="Hydantoinase B/oxoprolinase" evidence="1">
    <location>
        <begin position="5"/>
        <end position="525"/>
    </location>
</feature>
<dbReference type="PANTHER" id="PTHR11365:SF23">
    <property type="entry name" value="HYPOTHETICAL 5-OXOPROLINASE (EUROFUNG)-RELATED"/>
    <property type="match status" value="1"/>
</dbReference>
<dbReference type="EMBL" id="PKLZ01000002">
    <property type="protein sequence ID" value="PLW83628.1"/>
    <property type="molecule type" value="Genomic_DNA"/>
</dbReference>
<evidence type="ECO:0000313" key="3">
    <source>
        <dbReference type="Proteomes" id="UP000234845"/>
    </source>
</evidence>
<organism evidence="2 3">
    <name type="scientific">Kineobactrum sediminis</name>
    <dbReference type="NCBI Taxonomy" id="1905677"/>
    <lineage>
        <taxon>Bacteria</taxon>
        <taxon>Pseudomonadati</taxon>
        <taxon>Pseudomonadota</taxon>
        <taxon>Gammaproteobacteria</taxon>
        <taxon>Cellvibrionales</taxon>
        <taxon>Halieaceae</taxon>
        <taxon>Kineobactrum</taxon>
    </lineage>
</organism>
<dbReference type="Pfam" id="PF02538">
    <property type="entry name" value="Hydantoinase_B"/>
    <property type="match status" value="1"/>
</dbReference>
<dbReference type="GO" id="GO:0005829">
    <property type="term" value="C:cytosol"/>
    <property type="evidence" value="ECO:0007669"/>
    <property type="project" value="TreeGrafter"/>
</dbReference>
<dbReference type="GO" id="GO:0006749">
    <property type="term" value="P:glutathione metabolic process"/>
    <property type="evidence" value="ECO:0007669"/>
    <property type="project" value="TreeGrafter"/>
</dbReference>